<protein>
    <recommendedName>
        <fullName evidence="1">Reverse transcriptase zinc-binding domain-containing protein</fullName>
    </recommendedName>
</protein>
<keyword evidence="3" id="KW-1185">Reference proteome</keyword>
<gene>
    <name evidence="2" type="ORF">TSUD_56230</name>
</gene>
<accession>A0A2Z6MRW1</accession>
<evidence type="ECO:0000313" key="3">
    <source>
        <dbReference type="Proteomes" id="UP000242715"/>
    </source>
</evidence>
<dbReference type="PANTHER" id="PTHR36617:SF5">
    <property type="entry name" value="OS05G0421675 PROTEIN"/>
    <property type="match status" value="1"/>
</dbReference>
<proteinExistence type="predicted"/>
<organism evidence="2 3">
    <name type="scientific">Trifolium subterraneum</name>
    <name type="common">Subterranean clover</name>
    <dbReference type="NCBI Taxonomy" id="3900"/>
    <lineage>
        <taxon>Eukaryota</taxon>
        <taxon>Viridiplantae</taxon>
        <taxon>Streptophyta</taxon>
        <taxon>Embryophyta</taxon>
        <taxon>Tracheophyta</taxon>
        <taxon>Spermatophyta</taxon>
        <taxon>Magnoliopsida</taxon>
        <taxon>eudicotyledons</taxon>
        <taxon>Gunneridae</taxon>
        <taxon>Pentapetalae</taxon>
        <taxon>rosids</taxon>
        <taxon>fabids</taxon>
        <taxon>Fabales</taxon>
        <taxon>Fabaceae</taxon>
        <taxon>Papilionoideae</taxon>
        <taxon>50 kb inversion clade</taxon>
        <taxon>NPAAA clade</taxon>
        <taxon>Hologalegina</taxon>
        <taxon>IRL clade</taxon>
        <taxon>Trifolieae</taxon>
        <taxon>Trifolium</taxon>
    </lineage>
</organism>
<dbReference type="AlphaFoldDB" id="A0A2Z6MRW1"/>
<dbReference type="EMBL" id="DF973332">
    <property type="protein sequence ID" value="GAU26325.1"/>
    <property type="molecule type" value="Genomic_DNA"/>
</dbReference>
<reference evidence="3" key="1">
    <citation type="journal article" date="2017" name="Front. Plant Sci.">
        <title>Climate Clever Clovers: New Paradigm to Reduce the Environmental Footprint of Ruminants by Breeding Low Methanogenic Forages Utilizing Haplotype Variation.</title>
        <authorList>
            <person name="Kaur P."/>
            <person name="Appels R."/>
            <person name="Bayer P.E."/>
            <person name="Keeble-Gagnere G."/>
            <person name="Wang J."/>
            <person name="Hirakawa H."/>
            <person name="Shirasawa K."/>
            <person name="Vercoe P."/>
            <person name="Stefanova K."/>
            <person name="Durmic Z."/>
            <person name="Nichols P."/>
            <person name="Revell C."/>
            <person name="Isobe S.N."/>
            <person name="Edwards D."/>
            <person name="Erskine W."/>
        </authorList>
    </citation>
    <scope>NUCLEOTIDE SEQUENCE [LARGE SCALE GENOMIC DNA]</scope>
    <source>
        <strain evidence="3">cv. Daliak</strain>
    </source>
</reference>
<dbReference type="OrthoDB" id="1418194at2759"/>
<name>A0A2Z6MRW1_TRISU</name>
<evidence type="ECO:0000259" key="1">
    <source>
        <dbReference type="Pfam" id="PF13966"/>
    </source>
</evidence>
<sequence>MAETKSCSVAEMALLGWRVGGEAWVWRRQLRVWEDKMLRECQTLFLNITLPAQTSDRWQWQPDPEKGYTVWGAYQLLTTQDAVTLDDAEGLIWHPQTPLKVSIFAWRLLHDRLPTKANLVTRGILSSEAHQCVSGCGAVESAHHLFLSCSTFGSLWSLVRSWIGSSPVDSHTLSDHFAQFTY</sequence>
<dbReference type="Proteomes" id="UP000242715">
    <property type="component" value="Unassembled WGS sequence"/>
</dbReference>
<dbReference type="PANTHER" id="PTHR36617">
    <property type="entry name" value="PROTEIN, PUTATIVE-RELATED"/>
    <property type="match status" value="1"/>
</dbReference>
<dbReference type="Pfam" id="PF13966">
    <property type="entry name" value="zf-RVT"/>
    <property type="match status" value="1"/>
</dbReference>
<feature type="domain" description="Reverse transcriptase zinc-binding" evidence="1">
    <location>
        <begin position="68"/>
        <end position="156"/>
    </location>
</feature>
<dbReference type="InterPro" id="IPR026960">
    <property type="entry name" value="RVT-Znf"/>
</dbReference>
<evidence type="ECO:0000313" key="2">
    <source>
        <dbReference type="EMBL" id="GAU26325.1"/>
    </source>
</evidence>